<evidence type="ECO:0000256" key="1">
    <source>
        <dbReference type="SAM" id="MobiDB-lite"/>
    </source>
</evidence>
<evidence type="ECO:0000313" key="5">
    <source>
        <dbReference type="Proteomes" id="UP000642748"/>
    </source>
</evidence>
<accession>A0A8J3VUN6</accession>
<sequence length="105" mass="10845">MMLLADAIGWGGAACLLLAYAGLSSGRLTAGLRYQVLNLAGAGGLVVDGAFRHAWPSTALNVVWLGIGLAAARRAKRTGVQAASRRAKRTGETASRRAKRAGVRA</sequence>
<evidence type="ECO:0000259" key="3">
    <source>
        <dbReference type="Pfam" id="PF26604"/>
    </source>
</evidence>
<keyword evidence="2" id="KW-0472">Membrane</keyword>
<dbReference type="Pfam" id="PF26604">
    <property type="entry name" value="CBU_0592"/>
    <property type="match status" value="1"/>
</dbReference>
<evidence type="ECO:0000256" key="2">
    <source>
        <dbReference type="SAM" id="Phobius"/>
    </source>
</evidence>
<dbReference type="Proteomes" id="UP000642748">
    <property type="component" value="Unassembled WGS sequence"/>
</dbReference>
<dbReference type="AlphaFoldDB" id="A0A8J3VUN6"/>
<evidence type="ECO:0000313" key="4">
    <source>
        <dbReference type="EMBL" id="GIH19465.1"/>
    </source>
</evidence>
<keyword evidence="2" id="KW-1133">Transmembrane helix</keyword>
<keyword evidence="2" id="KW-0812">Transmembrane</keyword>
<feature type="domain" description="CBU-0592-like" evidence="3">
    <location>
        <begin position="5"/>
        <end position="75"/>
    </location>
</feature>
<gene>
    <name evidence="4" type="ORF">Raf01_76370</name>
</gene>
<dbReference type="EMBL" id="BONZ01000081">
    <property type="protein sequence ID" value="GIH19465.1"/>
    <property type="molecule type" value="Genomic_DNA"/>
</dbReference>
<dbReference type="RefSeq" id="WP_203922922.1">
    <property type="nucleotide sequence ID" value="NZ_BONZ01000081.1"/>
</dbReference>
<dbReference type="NCBIfam" id="NF047864">
    <property type="entry name" value="CBU_0592_membra"/>
    <property type="match status" value="1"/>
</dbReference>
<dbReference type="InterPro" id="IPR058058">
    <property type="entry name" value="CBU_0592-like"/>
</dbReference>
<keyword evidence="5" id="KW-1185">Reference proteome</keyword>
<comment type="caution">
    <text evidence="4">The sequence shown here is derived from an EMBL/GenBank/DDBJ whole genome shotgun (WGS) entry which is preliminary data.</text>
</comment>
<name>A0A8J3VUN6_9ACTN</name>
<organism evidence="4 5">
    <name type="scientific">Rugosimonospora africana</name>
    <dbReference type="NCBI Taxonomy" id="556532"/>
    <lineage>
        <taxon>Bacteria</taxon>
        <taxon>Bacillati</taxon>
        <taxon>Actinomycetota</taxon>
        <taxon>Actinomycetes</taxon>
        <taxon>Micromonosporales</taxon>
        <taxon>Micromonosporaceae</taxon>
        <taxon>Rugosimonospora</taxon>
    </lineage>
</organism>
<reference evidence="4" key="1">
    <citation type="submission" date="2021-01" db="EMBL/GenBank/DDBJ databases">
        <title>Whole genome shotgun sequence of Rugosimonospora africana NBRC 104875.</title>
        <authorList>
            <person name="Komaki H."/>
            <person name="Tamura T."/>
        </authorList>
    </citation>
    <scope>NUCLEOTIDE SEQUENCE</scope>
    <source>
        <strain evidence="4">NBRC 104875</strain>
    </source>
</reference>
<protein>
    <recommendedName>
        <fullName evidence="3">CBU-0592-like domain-containing protein</fullName>
    </recommendedName>
</protein>
<feature type="region of interest" description="Disordered" evidence="1">
    <location>
        <begin position="79"/>
        <end position="105"/>
    </location>
</feature>
<feature type="compositionally biased region" description="Basic residues" evidence="1">
    <location>
        <begin position="96"/>
        <end position="105"/>
    </location>
</feature>
<proteinExistence type="predicted"/>
<feature type="transmembrane region" description="Helical" evidence="2">
    <location>
        <begin position="50"/>
        <end position="72"/>
    </location>
</feature>